<sequence>MKDLGINNKVIVSRDDDGMRLDNYLIKIIKGMPKSRIYRMIRKGEVRINSKRAKPRSRVHVNDTVRMPPNALNKPKTKFSSVRKDDLRWINNIVIFENDSFLLVNKPSGLAVHGGSGIHLGLIELLRSFREKRNEHLELVHRLDKDTSGCLLVSKKKSKLRKLHEYFREGKVQKNYLGLMVGKFTQTVYEIDQPLKIISTPENGRLAVPDDSGKKAKTKFFLMEQYKNSALFRIEPITGKTHQIRAHAKYMKTPLAADQRYGIQPDQIVSEFGLTRLFLHAESITFPGLSSTENTFSFKSKLDAKLTEVLEKLRSETHQI</sequence>
<accession>A0A381SWK0</accession>
<protein>
    <recommendedName>
        <fullName evidence="5">Ribosomal large subunit pseudouridine synthase C</fullName>
        <ecNumber evidence="4">5.4.99.24</ecNumber>
    </recommendedName>
    <alternativeName>
        <fullName evidence="9">23S rRNA pseudouridine(955/2504/2580) synthase</fullName>
    </alternativeName>
    <alternativeName>
        <fullName evidence="10">rRNA pseudouridylate synthase C</fullName>
    </alternativeName>
    <alternativeName>
        <fullName evidence="11">rRNA-uridine isomerase C</fullName>
    </alternativeName>
</protein>
<dbReference type="AlphaFoldDB" id="A0A381SWK0"/>
<dbReference type="Pfam" id="PF01479">
    <property type="entry name" value="S4"/>
    <property type="match status" value="1"/>
</dbReference>
<proteinExistence type="inferred from homology"/>
<dbReference type="GO" id="GO:0000455">
    <property type="term" value="P:enzyme-directed rRNA pseudouridine synthesis"/>
    <property type="evidence" value="ECO:0007669"/>
    <property type="project" value="TreeGrafter"/>
</dbReference>
<dbReference type="InterPro" id="IPR006145">
    <property type="entry name" value="PsdUridine_synth_RsuA/RluA"/>
</dbReference>
<dbReference type="SUPFAM" id="SSF55120">
    <property type="entry name" value="Pseudouridine synthase"/>
    <property type="match status" value="1"/>
</dbReference>
<comment type="function">
    <text evidence="2">Responsible for synthesis of pseudouridine from uracil at positions 955, 2504 and 2580 in 23S ribosomal RNA.</text>
</comment>
<dbReference type="InterPro" id="IPR036986">
    <property type="entry name" value="S4_RNA-bd_sf"/>
</dbReference>
<name>A0A381SWK0_9ZZZZ</name>
<evidence type="ECO:0000256" key="1">
    <source>
        <dbReference type="ARBA" id="ARBA00000381"/>
    </source>
</evidence>
<dbReference type="InterPro" id="IPR006225">
    <property type="entry name" value="PsdUridine_synth_RluC/D"/>
</dbReference>
<evidence type="ECO:0000256" key="3">
    <source>
        <dbReference type="ARBA" id="ARBA00010876"/>
    </source>
</evidence>
<dbReference type="Gene3D" id="3.30.2350.10">
    <property type="entry name" value="Pseudouridine synthase"/>
    <property type="match status" value="1"/>
</dbReference>
<evidence type="ECO:0000256" key="4">
    <source>
        <dbReference type="ARBA" id="ARBA00012785"/>
    </source>
</evidence>
<dbReference type="Gene3D" id="3.10.290.10">
    <property type="entry name" value="RNA-binding S4 domain"/>
    <property type="match status" value="1"/>
</dbReference>
<dbReference type="InterPro" id="IPR020103">
    <property type="entry name" value="PsdUridine_synth_cat_dom_sf"/>
</dbReference>
<dbReference type="InterPro" id="IPR002942">
    <property type="entry name" value="S4_RNA-bd"/>
</dbReference>
<keyword evidence="7" id="KW-0694">RNA-binding</keyword>
<dbReference type="PANTHER" id="PTHR21600">
    <property type="entry name" value="MITOCHONDRIAL RNA PSEUDOURIDINE SYNTHASE"/>
    <property type="match status" value="1"/>
</dbReference>
<dbReference type="InterPro" id="IPR006224">
    <property type="entry name" value="PsdUridine_synth_RluA-like_CS"/>
</dbReference>
<dbReference type="EMBL" id="UINC01003371">
    <property type="protein sequence ID" value="SVA05733.1"/>
    <property type="molecule type" value="Genomic_DNA"/>
</dbReference>
<evidence type="ECO:0000313" key="13">
    <source>
        <dbReference type="EMBL" id="SVA05733.1"/>
    </source>
</evidence>
<dbReference type="GO" id="GO:0160141">
    <property type="term" value="F:23S rRNA pseudouridine(955/2504/2580) synthase activity"/>
    <property type="evidence" value="ECO:0007669"/>
    <property type="project" value="UniProtKB-EC"/>
</dbReference>
<dbReference type="PROSITE" id="PS01129">
    <property type="entry name" value="PSI_RLU"/>
    <property type="match status" value="1"/>
</dbReference>
<keyword evidence="6" id="KW-0698">rRNA processing</keyword>
<dbReference type="PROSITE" id="PS50889">
    <property type="entry name" value="S4"/>
    <property type="match status" value="1"/>
</dbReference>
<evidence type="ECO:0000259" key="12">
    <source>
        <dbReference type="SMART" id="SM00363"/>
    </source>
</evidence>
<evidence type="ECO:0000256" key="11">
    <source>
        <dbReference type="ARBA" id="ARBA00033053"/>
    </source>
</evidence>
<evidence type="ECO:0000256" key="7">
    <source>
        <dbReference type="ARBA" id="ARBA00022884"/>
    </source>
</evidence>
<dbReference type="PANTHER" id="PTHR21600:SF92">
    <property type="entry name" value="RIBOSOMAL LARGE SUBUNIT PSEUDOURIDINE SYNTHASE C"/>
    <property type="match status" value="1"/>
</dbReference>
<dbReference type="GO" id="GO:0003723">
    <property type="term" value="F:RNA binding"/>
    <property type="evidence" value="ECO:0007669"/>
    <property type="project" value="UniProtKB-KW"/>
</dbReference>
<comment type="catalytic activity">
    <reaction evidence="1">
        <text>uridine(955/2504/2580) in 23S rRNA = pseudouridine(955/2504/2580) in 23S rRNA</text>
        <dbReference type="Rhea" id="RHEA:42528"/>
        <dbReference type="Rhea" id="RHEA-COMP:10099"/>
        <dbReference type="Rhea" id="RHEA-COMP:10100"/>
        <dbReference type="ChEBI" id="CHEBI:65314"/>
        <dbReference type="ChEBI" id="CHEBI:65315"/>
        <dbReference type="EC" id="5.4.99.24"/>
    </reaction>
</comment>
<feature type="domain" description="RNA-binding S4" evidence="12">
    <location>
        <begin position="19"/>
        <end position="83"/>
    </location>
</feature>
<dbReference type="EC" id="5.4.99.24" evidence="4"/>
<dbReference type="SMART" id="SM00363">
    <property type="entry name" value="S4"/>
    <property type="match status" value="1"/>
</dbReference>
<reference evidence="13" key="1">
    <citation type="submission" date="2018-05" db="EMBL/GenBank/DDBJ databases">
        <authorList>
            <person name="Lanie J.A."/>
            <person name="Ng W.-L."/>
            <person name="Kazmierczak K.M."/>
            <person name="Andrzejewski T.M."/>
            <person name="Davidsen T.M."/>
            <person name="Wayne K.J."/>
            <person name="Tettelin H."/>
            <person name="Glass J.I."/>
            <person name="Rusch D."/>
            <person name="Podicherti R."/>
            <person name="Tsui H.-C.T."/>
            <person name="Winkler M.E."/>
        </authorList>
    </citation>
    <scope>NUCLEOTIDE SEQUENCE</scope>
</reference>
<evidence type="ECO:0000256" key="5">
    <source>
        <dbReference type="ARBA" id="ARBA00017128"/>
    </source>
</evidence>
<dbReference type="CDD" id="cd00165">
    <property type="entry name" value="S4"/>
    <property type="match status" value="1"/>
</dbReference>
<organism evidence="13">
    <name type="scientific">marine metagenome</name>
    <dbReference type="NCBI Taxonomy" id="408172"/>
    <lineage>
        <taxon>unclassified sequences</taxon>
        <taxon>metagenomes</taxon>
        <taxon>ecological metagenomes</taxon>
    </lineage>
</organism>
<evidence type="ECO:0000256" key="2">
    <source>
        <dbReference type="ARBA" id="ARBA00002876"/>
    </source>
</evidence>
<gene>
    <name evidence="13" type="ORF">METZ01_LOCUS58587</name>
</gene>
<dbReference type="Pfam" id="PF00849">
    <property type="entry name" value="PseudoU_synth_2"/>
    <property type="match status" value="1"/>
</dbReference>
<dbReference type="SUPFAM" id="SSF55174">
    <property type="entry name" value="Alpha-L RNA-binding motif"/>
    <property type="match status" value="1"/>
</dbReference>
<dbReference type="CDD" id="cd02869">
    <property type="entry name" value="PseudoU_synth_RluA_like"/>
    <property type="match status" value="1"/>
</dbReference>
<dbReference type="InterPro" id="IPR050188">
    <property type="entry name" value="RluA_PseudoU_synthase"/>
</dbReference>
<evidence type="ECO:0000256" key="9">
    <source>
        <dbReference type="ARBA" id="ARBA00030705"/>
    </source>
</evidence>
<comment type="similarity">
    <text evidence="3">Belongs to the pseudouridine synthase RluA family.</text>
</comment>
<dbReference type="NCBIfam" id="TIGR00005">
    <property type="entry name" value="rluA_subfam"/>
    <property type="match status" value="1"/>
</dbReference>
<keyword evidence="8" id="KW-0413">Isomerase</keyword>
<evidence type="ECO:0000256" key="8">
    <source>
        <dbReference type="ARBA" id="ARBA00023235"/>
    </source>
</evidence>
<evidence type="ECO:0000256" key="6">
    <source>
        <dbReference type="ARBA" id="ARBA00022552"/>
    </source>
</evidence>
<evidence type="ECO:0000256" key="10">
    <source>
        <dbReference type="ARBA" id="ARBA00031975"/>
    </source>
</evidence>